<dbReference type="InterPro" id="IPR045357">
    <property type="entry name" value="Aminopeptidase_N-like_N"/>
</dbReference>
<dbReference type="GO" id="GO:0005737">
    <property type="term" value="C:cytoplasm"/>
    <property type="evidence" value="ECO:0007669"/>
    <property type="project" value="UniProtKB-SubCell"/>
</dbReference>
<evidence type="ECO:0000259" key="15">
    <source>
        <dbReference type="Pfam" id="PF01433"/>
    </source>
</evidence>
<evidence type="ECO:0000256" key="4">
    <source>
        <dbReference type="ARBA" id="ARBA00022490"/>
    </source>
</evidence>
<evidence type="ECO:0000256" key="14">
    <source>
        <dbReference type="RuleBase" id="RU364040"/>
    </source>
</evidence>
<keyword evidence="7 14" id="KW-0378">Hydrolase</keyword>
<name>A0A3S1H980_ELYCH</name>
<dbReference type="InterPro" id="IPR014782">
    <property type="entry name" value="Peptidase_M1_dom"/>
</dbReference>
<feature type="domain" description="Peptidase M1 membrane alanine aminopeptidase" evidence="15">
    <location>
        <begin position="382"/>
        <end position="513"/>
    </location>
</feature>
<dbReference type="GO" id="GO:0006508">
    <property type="term" value="P:proteolysis"/>
    <property type="evidence" value="ECO:0007669"/>
    <property type="project" value="UniProtKB-KW"/>
</dbReference>
<dbReference type="OrthoDB" id="275509at2759"/>
<dbReference type="FunFam" id="1.10.390.10:FF:000033">
    <property type="entry name" value="Endoplasmic reticulum aminopeptidase 1b"/>
    <property type="match status" value="1"/>
</dbReference>
<keyword evidence="4" id="KW-0963">Cytoplasm</keyword>
<evidence type="ECO:0000256" key="5">
    <source>
        <dbReference type="ARBA" id="ARBA00022670"/>
    </source>
</evidence>
<dbReference type="PRINTS" id="PR00756">
    <property type="entry name" value="ALADIPTASE"/>
</dbReference>
<dbReference type="Gene3D" id="2.60.40.1910">
    <property type="match status" value="1"/>
</dbReference>
<dbReference type="Pfam" id="PF01433">
    <property type="entry name" value="Peptidase_M1"/>
    <property type="match status" value="2"/>
</dbReference>
<dbReference type="InterPro" id="IPR024571">
    <property type="entry name" value="ERAP1-like_C_dom"/>
</dbReference>
<comment type="similarity">
    <text evidence="2 14">Belongs to the peptidase M1 family.</text>
</comment>
<reference evidence="18 19" key="1">
    <citation type="submission" date="2019-01" db="EMBL/GenBank/DDBJ databases">
        <title>A draft genome assembly of the solar-powered sea slug Elysia chlorotica.</title>
        <authorList>
            <person name="Cai H."/>
            <person name="Li Q."/>
            <person name="Fang X."/>
            <person name="Li J."/>
            <person name="Curtis N.E."/>
            <person name="Altenburger A."/>
            <person name="Shibata T."/>
            <person name="Feng M."/>
            <person name="Maeda T."/>
            <person name="Schwartz J.A."/>
            <person name="Shigenobu S."/>
            <person name="Lundholm N."/>
            <person name="Nishiyama T."/>
            <person name="Yang H."/>
            <person name="Hasebe M."/>
            <person name="Li S."/>
            <person name="Pierce S.K."/>
            <person name="Wang J."/>
        </authorList>
    </citation>
    <scope>NUCLEOTIDE SEQUENCE [LARGE SCALE GENOMIC DNA]</scope>
    <source>
        <strain evidence="18">EC2010</strain>
        <tissue evidence="18">Whole organism of an adult</tissue>
    </source>
</reference>
<feature type="binding site" evidence="12">
    <location>
        <position position="344"/>
    </location>
    <ligand>
        <name>Zn(2+)</name>
        <dbReference type="ChEBI" id="CHEBI:29105"/>
        <note>catalytic</note>
    </ligand>
</feature>
<keyword evidence="5 14" id="KW-0645">Protease</keyword>
<dbReference type="STRING" id="188477.A0A3S1H980"/>
<dbReference type="PANTHER" id="PTHR11533:SF174">
    <property type="entry name" value="PUROMYCIN-SENSITIVE AMINOPEPTIDASE-RELATED"/>
    <property type="match status" value="1"/>
</dbReference>
<dbReference type="Gene3D" id="1.25.50.20">
    <property type="match status" value="1"/>
</dbReference>
<dbReference type="GO" id="GO:0016285">
    <property type="term" value="F:alanyl aminopeptidase activity"/>
    <property type="evidence" value="ECO:0007669"/>
    <property type="project" value="UniProtKB-EC"/>
</dbReference>
<comment type="caution">
    <text evidence="18">The sequence shown here is derived from an EMBL/GenBank/DDBJ whole genome shotgun (WGS) entry which is preliminary data.</text>
</comment>
<sequence>IYLYKGPKKLHISSRTARFPLLSQSVNASRFTSSMACQKNFQRLPKNVVPKHYKLKLKPDLQKFSFEGSEDITVEVVCPTHKIKMNSVDIEVQEVSYTPEGGEELKGSINYCPNEEELVLDFPCQLQPGKGTLTIKYTGELNDKMKGFYRSRYHIGEEEKFAAVTQFEATDARRAFPCWDEPAIKATFDVTLVVPSDKVALSNMPIISDKAVEEDEGLKEVSYSTTPIMSTYLLAFVVGEFDFVEGADANGVAVRVYTPVGKSEQGNFALDVAVKTLPFYNDYFGIAYPLPKVDLIAIPDFSAGAMENWGLITYRETALLVDPENSSARCKQWVALVVGHELAHQWFGNLVTMNWRKDCENPKMHSYIRTAEFVYRALGKPEWWTHLWLNEGFASWIEYLCVDYCFPEYDVWTQFVNNDLGQALEMDALDNSHPIEVEVGHPSEVDEIFDAISYSKGSSVIRMLHDYLGDEDFRKGMNIYLTRHQYQNTCTEHLWSALEEASGKPVGEMMATWTKQKGFPVLKVDQEQCGKDRHLTVSQSKFMAGGGPAPSGYRWLVPVSVLTQSQPDQPMLLGLMDNCSKDFCLHFVSHGQWVKLNAGTVGFYRVMYPSEMLQALMPAVKDLSLPPKDRLGLQSDLFALSRAGLTPAVDVLRTVGAYKNETDFTVWSNLSSNLSSISAILQYSDIYPAFKKYVINLFSKIASDVGWDPKPDEDTLTPLLREVVLARMGRYGDEATVAEANKRFEAHCSGEAKLPADLKSAVYTTVLSNGDSQVYEKMLKLYDEADMQEERVRIGRALGSVEDKELIQKVLFFSLSEKVRAQDAVFFISGCTGSAVGRELAWKFFKENFLTLSDRYQGGFLLSRLVQSTTEHFATEDMAAEVDEFFKEHPLPSAERTIQQSIENIKLNAKWLEREEEAVKKYLS</sequence>
<evidence type="ECO:0000256" key="1">
    <source>
        <dbReference type="ARBA" id="ARBA00004496"/>
    </source>
</evidence>
<evidence type="ECO:0000256" key="13">
    <source>
        <dbReference type="PIRSR" id="PIRSR634016-4"/>
    </source>
</evidence>
<evidence type="ECO:0000256" key="8">
    <source>
        <dbReference type="ARBA" id="ARBA00022833"/>
    </source>
</evidence>
<dbReference type="PANTHER" id="PTHR11533">
    <property type="entry name" value="PROTEASE M1 ZINC METALLOPROTEASE"/>
    <property type="match status" value="1"/>
</dbReference>
<dbReference type="Pfam" id="PF17900">
    <property type="entry name" value="Peptidase_M1_N"/>
    <property type="match status" value="1"/>
</dbReference>
<dbReference type="InterPro" id="IPR042097">
    <property type="entry name" value="Aminopeptidase_N-like_N_sf"/>
</dbReference>
<dbReference type="GO" id="GO:0016020">
    <property type="term" value="C:membrane"/>
    <property type="evidence" value="ECO:0007669"/>
    <property type="project" value="TreeGrafter"/>
</dbReference>
<feature type="non-terminal residue" evidence="18">
    <location>
        <position position="1"/>
    </location>
</feature>
<evidence type="ECO:0000256" key="9">
    <source>
        <dbReference type="ARBA" id="ARBA00023049"/>
    </source>
</evidence>
<keyword evidence="19" id="KW-1185">Reference proteome</keyword>
<evidence type="ECO:0000256" key="11">
    <source>
        <dbReference type="PIRSR" id="PIRSR634016-1"/>
    </source>
</evidence>
<evidence type="ECO:0000256" key="12">
    <source>
        <dbReference type="PIRSR" id="PIRSR634016-3"/>
    </source>
</evidence>
<feature type="binding site" evidence="12">
    <location>
        <position position="340"/>
    </location>
    <ligand>
        <name>Zn(2+)</name>
        <dbReference type="ChEBI" id="CHEBI:29105"/>
        <note>catalytic</note>
    </ligand>
</feature>
<dbReference type="FunFam" id="2.60.40.1910:FF:000002">
    <property type="entry name" value="Aminopeptidase"/>
    <property type="match status" value="1"/>
</dbReference>
<evidence type="ECO:0000259" key="17">
    <source>
        <dbReference type="Pfam" id="PF17900"/>
    </source>
</evidence>
<dbReference type="InterPro" id="IPR001930">
    <property type="entry name" value="Peptidase_M1"/>
</dbReference>
<dbReference type="FunFam" id="2.60.40.1730:FF:000002">
    <property type="entry name" value="Aminopeptidase"/>
    <property type="match status" value="1"/>
</dbReference>
<organism evidence="18 19">
    <name type="scientific">Elysia chlorotica</name>
    <name type="common">Eastern emerald elysia</name>
    <name type="synonym">Sea slug</name>
    <dbReference type="NCBI Taxonomy" id="188477"/>
    <lineage>
        <taxon>Eukaryota</taxon>
        <taxon>Metazoa</taxon>
        <taxon>Spiralia</taxon>
        <taxon>Lophotrochozoa</taxon>
        <taxon>Mollusca</taxon>
        <taxon>Gastropoda</taxon>
        <taxon>Heterobranchia</taxon>
        <taxon>Euthyneura</taxon>
        <taxon>Panpulmonata</taxon>
        <taxon>Sacoglossa</taxon>
        <taxon>Placobranchoidea</taxon>
        <taxon>Plakobranchidae</taxon>
        <taxon>Elysia</taxon>
    </lineage>
</organism>
<comment type="catalytic activity">
    <reaction evidence="10">
        <text>Release of an N-terminal amino acid, preferentially alanine, from a wide range of peptides, amides and arylamides.</text>
        <dbReference type="EC" id="3.4.11.14"/>
    </reaction>
</comment>
<evidence type="ECO:0000256" key="7">
    <source>
        <dbReference type="ARBA" id="ARBA00022801"/>
    </source>
</evidence>
<dbReference type="CDD" id="cd09601">
    <property type="entry name" value="M1_APN-Q_like"/>
    <property type="match status" value="1"/>
</dbReference>
<dbReference type="EC" id="3.4.11.-" evidence="14"/>
<dbReference type="Proteomes" id="UP000271974">
    <property type="component" value="Unassembled WGS sequence"/>
</dbReference>
<dbReference type="GO" id="GO:0043171">
    <property type="term" value="P:peptide catabolic process"/>
    <property type="evidence" value="ECO:0007669"/>
    <property type="project" value="TreeGrafter"/>
</dbReference>
<feature type="domain" description="ERAP1-like C-terminal" evidence="16">
    <location>
        <begin position="593"/>
        <end position="906"/>
    </location>
</feature>
<feature type="active site" description="Proton acceptor" evidence="11">
    <location>
        <position position="341"/>
    </location>
</feature>
<evidence type="ECO:0000256" key="2">
    <source>
        <dbReference type="ARBA" id="ARBA00010136"/>
    </source>
</evidence>
<comment type="cofactor">
    <cofactor evidence="12 14">
        <name>Zn(2+)</name>
        <dbReference type="ChEBI" id="CHEBI:29105"/>
    </cofactor>
    <text evidence="12 14">Binds 1 zinc ion per subunit.</text>
</comment>
<dbReference type="GO" id="GO:0042277">
    <property type="term" value="F:peptide binding"/>
    <property type="evidence" value="ECO:0007669"/>
    <property type="project" value="TreeGrafter"/>
</dbReference>
<proteinExistence type="inferred from homology"/>
<keyword evidence="6 12" id="KW-0479">Metal-binding</keyword>
<evidence type="ECO:0000256" key="10">
    <source>
        <dbReference type="ARBA" id="ARBA00052895"/>
    </source>
</evidence>
<protein>
    <recommendedName>
        <fullName evidence="14">Aminopeptidase</fullName>
        <ecNumber evidence="14">3.4.11.-</ecNumber>
    </recommendedName>
</protein>
<dbReference type="FunFam" id="1.25.50.20:FF:000002">
    <property type="entry name" value="Aminopeptidase"/>
    <property type="match status" value="1"/>
</dbReference>
<feature type="domain" description="Peptidase M1 membrane alanine aminopeptidase" evidence="15">
    <location>
        <begin position="268"/>
        <end position="357"/>
    </location>
</feature>
<comment type="subcellular location">
    <subcellularLocation>
        <location evidence="1">Cytoplasm</location>
    </subcellularLocation>
</comment>
<accession>A0A3S1H980</accession>
<feature type="domain" description="Aminopeptidase N-like N-terminal" evidence="17">
    <location>
        <begin position="49"/>
        <end position="233"/>
    </location>
</feature>
<dbReference type="Pfam" id="PF11838">
    <property type="entry name" value="ERAP1_C"/>
    <property type="match status" value="1"/>
</dbReference>
<dbReference type="InterPro" id="IPR027268">
    <property type="entry name" value="Peptidase_M4/M1_CTD_sf"/>
</dbReference>
<feature type="site" description="Transition state stabilizer" evidence="13">
    <location>
        <position position="454"/>
    </location>
</feature>
<dbReference type="AlphaFoldDB" id="A0A3S1H980"/>
<dbReference type="Gene3D" id="2.60.40.1730">
    <property type="entry name" value="tricorn interacting facor f3 domain"/>
    <property type="match status" value="1"/>
</dbReference>
<keyword evidence="9 14" id="KW-0482">Metalloprotease</keyword>
<evidence type="ECO:0000256" key="6">
    <source>
        <dbReference type="ARBA" id="ARBA00022723"/>
    </source>
</evidence>
<dbReference type="Gene3D" id="1.10.390.10">
    <property type="entry name" value="Neutral Protease Domain 2"/>
    <property type="match status" value="2"/>
</dbReference>
<dbReference type="EMBL" id="RQTK01000807">
    <property type="protein sequence ID" value="RUS74701.1"/>
    <property type="molecule type" value="Genomic_DNA"/>
</dbReference>
<keyword evidence="8 12" id="KW-0862">Zinc</keyword>
<feature type="binding site" evidence="12">
    <location>
        <position position="391"/>
    </location>
    <ligand>
        <name>Zn(2+)</name>
        <dbReference type="ChEBI" id="CHEBI:29105"/>
        <note>catalytic</note>
    </ligand>
</feature>
<keyword evidence="3 14" id="KW-0031">Aminopeptidase</keyword>
<dbReference type="InterPro" id="IPR034016">
    <property type="entry name" value="M1_APN-typ"/>
</dbReference>
<dbReference type="GO" id="GO:0070006">
    <property type="term" value="F:metalloaminopeptidase activity"/>
    <property type="evidence" value="ECO:0007669"/>
    <property type="project" value="TreeGrafter"/>
</dbReference>
<dbReference type="SUPFAM" id="SSF55486">
    <property type="entry name" value="Metalloproteases ('zincins'), catalytic domain"/>
    <property type="match status" value="2"/>
</dbReference>
<evidence type="ECO:0000313" key="18">
    <source>
        <dbReference type="EMBL" id="RUS74701.1"/>
    </source>
</evidence>
<dbReference type="SUPFAM" id="SSF63737">
    <property type="entry name" value="Leukotriene A4 hydrolase N-terminal domain"/>
    <property type="match status" value="1"/>
</dbReference>
<gene>
    <name evidence="18" type="ORF">EGW08_017531</name>
</gene>
<evidence type="ECO:0000313" key="19">
    <source>
        <dbReference type="Proteomes" id="UP000271974"/>
    </source>
</evidence>
<evidence type="ECO:0000259" key="16">
    <source>
        <dbReference type="Pfam" id="PF11838"/>
    </source>
</evidence>
<dbReference type="GO" id="GO:0005615">
    <property type="term" value="C:extracellular space"/>
    <property type="evidence" value="ECO:0007669"/>
    <property type="project" value="TreeGrafter"/>
</dbReference>
<dbReference type="InterPro" id="IPR050344">
    <property type="entry name" value="Peptidase_M1_aminopeptidases"/>
</dbReference>
<dbReference type="GO" id="GO:0008270">
    <property type="term" value="F:zinc ion binding"/>
    <property type="evidence" value="ECO:0007669"/>
    <property type="project" value="UniProtKB-UniRule"/>
</dbReference>
<evidence type="ECO:0000256" key="3">
    <source>
        <dbReference type="ARBA" id="ARBA00022438"/>
    </source>
</evidence>